<keyword evidence="5 10" id="KW-0418">Kinase</keyword>
<evidence type="ECO:0000256" key="2">
    <source>
        <dbReference type="ARBA" id="ARBA00022527"/>
    </source>
</evidence>
<dbReference type="Gene3D" id="3.30.200.20">
    <property type="entry name" value="Phosphorylase Kinase, domain 1"/>
    <property type="match status" value="1"/>
</dbReference>
<dbReference type="Proteomes" id="UP000326354">
    <property type="component" value="Chromosome"/>
</dbReference>
<dbReference type="AlphaFoldDB" id="A0A5S9ISU8"/>
<dbReference type="GO" id="GO:0005524">
    <property type="term" value="F:ATP binding"/>
    <property type="evidence" value="ECO:0007669"/>
    <property type="project" value="UniProtKB-UniRule"/>
</dbReference>
<organism evidence="10 11">
    <name type="scientific">Uabimicrobium amorphum</name>
    <dbReference type="NCBI Taxonomy" id="2596890"/>
    <lineage>
        <taxon>Bacteria</taxon>
        <taxon>Pseudomonadati</taxon>
        <taxon>Planctomycetota</taxon>
        <taxon>Candidatus Uabimicrobiia</taxon>
        <taxon>Candidatus Uabimicrobiales</taxon>
        <taxon>Candidatus Uabimicrobiaceae</taxon>
        <taxon>Candidatus Uabimicrobium</taxon>
    </lineage>
</organism>
<dbReference type="Gene3D" id="1.25.10.10">
    <property type="entry name" value="Leucine-rich Repeat Variant"/>
    <property type="match status" value="1"/>
</dbReference>
<feature type="transmembrane region" description="Helical" evidence="8">
    <location>
        <begin position="293"/>
        <end position="312"/>
    </location>
</feature>
<dbReference type="PROSITE" id="PS00108">
    <property type="entry name" value="PROTEIN_KINASE_ST"/>
    <property type="match status" value="1"/>
</dbReference>
<dbReference type="SMART" id="SM00220">
    <property type="entry name" value="S_TKc"/>
    <property type="match status" value="1"/>
</dbReference>
<keyword evidence="6 7" id="KW-0067">ATP-binding</keyword>
<evidence type="ECO:0000259" key="9">
    <source>
        <dbReference type="PROSITE" id="PS50011"/>
    </source>
</evidence>
<dbReference type="PANTHER" id="PTHR43289">
    <property type="entry name" value="MITOGEN-ACTIVATED PROTEIN KINASE KINASE KINASE 20-RELATED"/>
    <property type="match status" value="1"/>
</dbReference>
<keyword evidence="8" id="KW-1133">Transmembrane helix</keyword>
<evidence type="ECO:0000313" key="11">
    <source>
        <dbReference type="Proteomes" id="UP000326354"/>
    </source>
</evidence>
<protein>
    <recommendedName>
        <fullName evidence="1">non-specific serine/threonine protein kinase</fullName>
        <ecNumber evidence="1">2.7.11.1</ecNumber>
    </recommendedName>
</protein>
<dbReference type="KEGG" id="uam:UABAM_05700"/>
<proteinExistence type="predicted"/>
<dbReference type="GO" id="GO:0004674">
    <property type="term" value="F:protein serine/threonine kinase activity"/>
    <property type="evidence" value="ECO:0007669"/>
    <property type="project" value="UniProtKB-KW"/>
</dbReference>
<evidence type="ECO:0000256" key="5">
    <source>
        <dbReference type="ARBA" id="ARBA00022777"/>
    </source>
</evidence>
<evidence type="ECO:0000256" key="1">
    <source>
        <dbReference type="ARBA" id="ARBA00012513"/>
    </source>
</evidence>
<feature type="domain" description="Protein kinase" evidence="9">
    <location>
        <begin position="11"/>
        <end position="264"/>
    </location>
</feature>
<dbReference type="Gene3D" id="1.10.510.10">
    <property type="entry name" value="Transferase(Phosphotransferase) domain 1"/>
    <property type="match status" value="1"/>
</dbReference>
<evidence type="ECO:0000256" key="6">
    <source>
        <dbReference type="ARBA" id="ARBA00022840"/>
    </source>
</evidence>
<name>A0A5S9ISU8_UABAM</name>
<dbReference type="SUPFAM" id="SSF48371">
    <property type="entry name" value="ARM repeat"/>
    <property type="match status" value="1"/>
</dbReference>
<evidence type="ECO:0000256" key="7">
    <source>
        <dbReference type="PROSITE-ProRule" id="PRU10141"/>
    </source>
</evidence>
<reference evidence="10 11" key="1">
    <citation type="submission" date="2019-08" db="EMBL/GenBank/DDBJ databases">
        <title>Complete genome sequence of Candidatus Uab amorphum.</title>
        <authorList>
            <person name="Shiratori T."/>
            <person name="Suzuki S."/>
            <person name="Kakizawa Y."/>
            <person name="Ishida K."/>
        </authorList>
    </citation>
    <scope>NUCLEOTIDE SEQUENCE [LARGE SCALE GENOMIC DNA]</scope>
    <source>
        <strain evidence="10 11">SRT547</strain>
    </source>
</reference>
<dbReference type="RefSeq" id="WP_173013621.1">
    <property type="nucleotide sequence ID" value="NZ_AP019860.1"/>
</dbReference>
<dbReference type="InterPro" id="IPR011989">
    <property type="entry name" value="ARM-like"/>
</dbReference>
<dbReference type="Pfam" id="PF00069">
    <property type="entry name" value="Pkinase"/>
    <property type="match status" value="1"/>
</dbReference>
<dbReference type="EC" id="2.7.11.1" evidence="1"/>
<dbReference type="SUPFAM" id="SSF56112">
    <property type="entry name" value="Protein kinase-like (PK-like)"/>
    <property type="match status" value="1"/>
</dbReference>
<dbReference type="InterPro" id="IPR008271">
    <property type="entry name" value="Ser/Thr_kinase_AS"/>
</dbReference>
<dbReference type="FunFam" id="1.10.510.10:FF:000021">
    <property type="entry name" value="Serine/threonine protein kinase"/>
    <property type="match status" value="1"/>
</dbReference>
<evidence type="ECO:0000313" key="10">
    <source>
        <dbReference type="EMBL" id="BBM87294.1"/>
    </source>
</evidence>
<sequence length="584" mass="66816">MSKNKVIAGRYQIIDTLGRGGMGDVYLALDMLIHRKVALKTLHCGNSERFQLEATAMARMSHPNIIQIYDTGIDNHLHYLTMELIDGMDLEKALSEQKLNLQRKIEILVAVGDAIHYAHSEGIIHRDLKPGNIMLTKQGKVVLMDFGLARLVGEDRKLSRTGNAIGTPHYMSPEQAQGKKRLIDERSDVYALGVILFRMLTDRLPFEGQTLPELVTKIVDMPPPIPRKINPQIADDLQSICLKALEKSKEMRYLSAAAMVEDLLRYTRGEPVEAPATGIKQVMTRIAKVHHKTIIGFICTILVTIAIITWISHHNYHEKRQQAKKIIEEANALEVGVANLEEIHAQKLEPQILHARVSQSLAAFMRVHQSLNQALTFLPHNKNLKERLFTVEKQIGLLAMTVDDYVLSEFFFRRCLSFDEVQGNKLLKKLNERRNHLKNKHVQRINEIMNGLQKAPKTSMMVNEYIDEILRLKSEHSVPNLLAYVDSSHPWQRLIAVKALGKLGDRYSVYQNKSVVEHLVASLHKRRGDKRTQEKQEIIWALGRLRAIESLKLVKDIRDEEGKQSLLYKKTQVPYEWLKQAENR</sequence>
<keyword evidence="3" id="KW-0808">Transferase</keyword>
<dbReference type="PROSITE" id="PS00107">
    <property type="entry name" value="PROTEIN_KINASE_ATP"/>
    <property type="match status" value="1"/>
</dbReference>
<keyword evidence="2 10" id="KW-0723">Serine/threonine-protein kinase</keyword>
<keyword evidence="11" id="KW-1185">Reference proteome</keyword>
<keyword evidence="8" id="KW-0472">Membrane</keyword>
<feature type="binding site" evidence="7">
    <location>
        <position position="40"/>
    </location>
    <ligand>
        <name>ATP</name>
        <dbReference type="ChEBI" id="CHEBI:30616"/>
    </ligand>
</feature>
<dbReference type="CDD" id="cd14014">
    <property type="entry name" value="STKc_PknB_like"/>
    <property type="match status" value="1"/>
</dbReference>
<keyword evidence="8" id="KW-0812">Transmembrane</keyword>
<evidence type="ECO:0000256" key="3">
    <source>
        <dbReference type="ARBA" id="ARBA00022679"/>
    </source>
</evidence>
<dbReference type="PROSITE" id="PS50011">
    <property type="entry name" value="PROTEIN_KINASE_DOM"/>
    <property type="match status" value="1"/>
</dbReference>
<evidence type="ECO:0000256" key="4">
    <source>
        <dbReference type="ARBA" id="ARBA00022741"/>
    </source>
</evidence>
<gene>
    <name evidence="10" type="ORF">UABAM_05700</name>
</gene>
<evidence type="ECO:0000256" key="8">
    <source>
        <dbReference type="SAM" id="Phobius"/>
    </source>
</evidence>
<dbReference type="PANTHER" id="PTHR43289:SF34">
    <property type="entry name" value="SERINE_THREONINE-PROTEIN KINASE YBDM-RELATED"/>
    <property type="match status" value="1"/>
</dbReference>
<dbReference type="InterPro" id="IPR000719">
    <property type="entry name" value="Prot_kinase_dom"/>
</dbReference>
<dbReference type="InterPro" id="IPR017441">
    <property type="entry name" value="Protein_kinase_ATP_BS"/>
</dbReference>
<dbReference type="InterPro" id="IPR016024">
    <property type="entry name" value="ARM-type_fold"/>
</dbReference>
<dbReference type="EMBL" id="AP019860">
    <property type="protein sequence ID" value="BBM87294.1"/>
    <property type="molecule type" value="Genomic_DNA"/>
</dbReference>
<dbReference type="InterPro" id="IPR011009">
    <property type="entry name" value="Kinase-like_dom_sf"/>
</dbReference>
<accession>A0A5S9ISU8</accession>
<keyword evidence="4 7" id="KW-0547">Nucleotide-binding</keyword>